<sequence length="551" mass="62147">MDALGLALCLLPTVLNIAELAKATHDAYAVRSLPMRIATSEKIFKESIWKLLQGDEKLSDSDRVGLVNGDADFVQLWKDHEFVMRLRRRLDTEVLRTFQSKAREISTTLTTLKEQIEQVESYSEKKPGAVRPREAKLGLQVLDIKKSLAKLKNQVNDVRKLLEPCSATTYAPSGDSQQNRDYARSGFGEKRHQKTDAQFFDAFYSVLRESFRCTCAIPHEASLRLSENLEILFPVETGDSEEEDMISDLFRTTWSRSRSAQNVSHSCGEHQALPLRFSESRGSWNAAPIVDLCHFTRAIKNSAPNSPASGNSSVLKAKEGRYTVTVPVRYPLSMPTVVSMDDVLDSCDSYGISRRTRLDMTLDLVLAIVQFYQTPWIDASWTWRNFAMIRNDSEVSLGVTRRFWSVSSEQGKGMTANALPSKFWGILRTKDPMLVRLGFALIELAMGKRLSEIRLATVTRTEGAGETDQDEAVRDMEDYNTAMDLLDRNVVRDEVGVTYQQAVAACLQCKILEDEGMRPLKPGTDTFEEDLGRFIIDPLRQHAEDLYGMPL</sequence>
<dbReference type="Proteomes" id="UP001174694">
    <property type="component" value="Unassembled WGS sequence"/>
</dbReference>
<dbReference type="AlphaFoldDB" id="A0AA38RPC6"/>
<protein>
    <recommendedName>
        <fullName evidence="3">DUF7580 domain-containing protein</fullName>
    </recommendedName>
</protein>
<feature type="compositionally biased region" description="Polar residues" evidence="1">
    <location>
        <begin position="169"/>
        <end position="180"/>
    </location>
</feature>
<reference evidence="4" key="1">
    <citation type="submission" date="2022-07" db="EMBL/GenBank/DDBJ databases">
        <title>Fungi with potential for degradation of polypropylene.</title>
        <authorList>
            <person name="Gostincar C."/>
        </authorList>
    </citation>
    <scope>NUCLEOTIDE SEQUENCE</scope>
    <source>
        <strain evidence="4">EXF-13308</strain>
    </source>
</reference>
<keyword evidence="2" id="KW-0732">Signal</keyword>
<dbReference type="InterPro" id="IPR056002">
    <property type="entry name" value="DUF7580"/>
</dbReference>
<evidence type="ECO:0000259" key="3">
    <source>
        <dbReference type="Pfam" id="PF24476"/>
    </source>
</evidence>
<keyword evidence="5" id="KW-1185">Reference proteome</keyword>
<dbReference type="Pfam" id="PF24476">
    <property type="entry name" value="DUF7580"/>
    <property type="match status" value="1"/>
</dbReference>
<proteinExistence type="predicted"/>
<feature type="region of interest" description="Disordered" evidence="1">
    <location>
        <begin position="169"/>
        <end position="189"/>
    </location>
</feature>
<dbReference type="PANTHER" id="PTHR35186:SF4">
    <property type="entry name" value="PRION-INHIBITION AND PROPAGATION HELO DOMAIN-CONTAINING PROTEIN"/>
    <property type="match status" value="1"/>
</dbReference>
<feature type="domain" description="DUF7580" evidence="3">
    <location>
        <begin position="200"/>
        <end position="542"/>
    </location>
</feature>
<comment type="caution">
    <text evidence="4">The sequence shown here is derived from an EMBL/GenBank/DDBJ whole genome shotgun (WGS) entry which is preliminary data.</text>
</comment>
<dbReference type="EMBL" id="JANBVO010000019">
    <property type="protein sequence ID" value="KAJ9143469.1"/>
    <property type="molecule type" value="Genomic_DNA"/>
</dbReference>
<evidence type="ECO:0000313" key="5">
    <source>
        <dbReference type="Proteomes" id="UP001174694"/>
    </source>
</evidence>
<name>A0AA38RPC6_9PEZI</name>
<evidence type="ECO:0000256" key="1">
    <source>
        <dbReference type="SAM" id="MobiDB-lite"/>
    </source>
</evidence>
<evidence type="ECO:0000313" key="4">
    <source>
        <dbReference type="EMBL" id="KAJ9143469.1"/>
    </source>
</evidence>
<evidence type="ECO:0000256" key="2">
    <source>
        <dbReference type="SAM" id="SignalP"/>
    </source>
</evidence>
<feature type="signal peptide" evidence="2">
    <location>
        <begin position="1"/>
        <end position="23"/>
    </location>
</feature>
<feature type="chain" id="PRO_5041348376" description="DUF7580 domain-containing protein" evidence="2">
    <location>
        <begin position="24"/>
        <end position="551"/>
    </location>
</feature>
<accession>A0AA38RPC6</accession>
<organism evidence="4 5">
    <name type="scientific">Pleurostoma richardsiae</name>
    <dbReference type="NCBI Taxonomy" id="41990"/>
    <lineage>
        <taxon>Eukaryota</taxon>
        <taxon>Fungi</taxon>
        <taxon>Dikarya</taxon>
        <taxon>Ascomycota</taxon>
        <taxon>Pezizomycotina</taxon>
        <taxon>Sordariomycetes</taxon>
        <taxon>Sordariomycetidae</taxon>
        <taxon>Calosphaeriales</taxon>
        <taxon>Pleurostomataceae</taxon>
        <taxon>Pleurostoma</taxon>
    </lineage>
</organism>
<dbReference type="PANTHER" id="PTHR35186">
    <property type="entry name" value="ANK_REP_REGION DOMAIN-CONTAINING PROTEIN"/>
    <property type="match status" value="1"/>
</dbReference>
<gene>
    <name evidence="4" type="ORF">NKR23_g6571</name>
</gene>